<evidence type="ECO:0000313" key="4">
    <source>
        <dbReference type="EMBL" id="TDC03323.1"/>
    </source>
</evidence>
<name>A0A4R4N7R3_9ACTN</name>
<feature type="transmembrane region" description="Helical" evidence="2">
    <location>
        <begin position="365"/>
        <end position="385"/>
    </location>
</feature>
<evidence type="ECO:0000313" key="5">
    <source>
        <dbReference type="Proteomes" id="UP000295431"/>
    </source>
</evidence>
<protein>
    <submittedName>
        <fullName evidence="4">DUF4328 domain-containing protein</fullName>
    </submittedName>
</protein>
<comment type="caution">
    <text evidence="4">The sequence shown here is derived from an EMBL/GenBank/DDBJ whole genome shotgun (WGS) entry which is preliminary data.</text>
</comment>
<keyword evidence="2" id="KW-1133">Transmembrane helix</keyword>
<reference evidence="4 5" key="1">
    <citation type="submission" date="2019-03" db="EMBL/GenBank/DDBJ databases">
        <title>Draft genome sequences of novel Actinobacteria.</title>
        <authorList>
            <person name="Sahin N."/>
            <person name="Ay H."/>
            <person name="Saygin H."/>
        </authorList>
    </citation>
    <scope>NUCLEOTIDE SEQUENCE [LARGE SCALE GENOMIC DNA]</scope>
    <source>
        <strain evidence="4 5">DSM 45347</strain>
    </source>
</reference>
<evidence type="ECO:0000259" key="3">
    <source>
        <dbReference type="Pfam" id="PF14219"/>
    </source>
</evidence>
<dbReference type="Proteomes" id="UP000295431">
    <property type="component" value="Unassembled WGS sequence"/>
</dbReference>
<dbReference type="AlphaFoldDB" id="A0A4R4N7R3"/>
<feature type="transmembrane region" description="Helical" evidence="2">
    <location>
        <begin position="300"/>
        <end position="322"/>
    </location>
</feature>
<dbReference type="Pfam" id="PF14219">
    <property type="entry name" value="DUF4328"/>
    <property type="match status" value="1"/>
</dbReference>
<dbReference type="OrthoDB" id="4174975at2"/>
<feature type="transmembrane region" description="Helical" evidence="2">
    <location>
        <begin position="334"/>
        <end position="353"/>
    </location>
</feature>
<feature type="domain" description="DUF4328" evidence="3">
    <location>
        <begin position="253"/>
        <end position="388"/>
    </location>
</feature>
<proteinExistence type="predicted"/>
<dbReference type="InterPro" id="IPR025565">
    <property type="entry name" value="DUF4328"/>
</dbReference>
<feature type="transmembrane region" description="Helical" evidence="2">
    <location>
        <begin position="218"/>
        <end position="244"/>
    </location>
</feature>
<evidence type="ECO:0000256" key="2">
    <source>
        <dbReference type="SAM" id="Phobius"/>
    </source>
</evidence>
<keyword evidence="2" id="KW-0812">Transmembrane</keyword>
<feature type="region of interest" description="Disordered" evidence="1">
    <location>
        <begin position="1"/>
        <end position="23"/>
    </location>
</feature>
<feature type="non-terminal residue" evidence="4">
    <location>
        <position position="406"/>
    </location>
</feature>
<gene>
    <name evidence="4" type="ORF">E1284_38405</name>
</gene>
<dbReference type="EMBL" id="SMJW01000394">
    <property type="protein sequence ID" value="TDC03323.1"/>
    <property type="molecule type" value="Genomic_DNA"/>
</dbReference>
<feature type="transmembrane region" description="Helical" evidence="2">
    <location>
        <begin position="256"/>
        <end position="280"/>
    </location>
</feature>
<evidence type="ECO:0000256" key="1">
    <source>
        <dbReference type="SAM" id="MobiDB-lite"/>
    </source>
</evidence>
<accession>A0A4R4N7R3</accession>
<sequence>MLLDRVQDQPVGGDAAPGGEVPVRYPVHPAGPVAVVARVGEEFVREVAGPVHHQPVVPAGALPAPRGVQGGAAAEVLGHRGPVGVLGERLVSLHETVFGPQPLLAQPGWPGLGGRRLRTLQARQDDRLRGAARPAGPRRLDEQAGECGVGGILDTGGVAHGSSLAGSSRCCDHDALFRERYGTPGFGRTPEPTGAAMANPPYQPYAPLAPDIVRPPRIAAIFALTALGANALVLNVIAVVAAAGMMRGGGELSEDAFAAVGVMQLLPLVAASVAVIVWLWQARTTADVIDELPDTWGRPWIIFGWIVPIISFFVPRSIVSGVWRASAPPARSNWPVNAWWAAWLVYLIGSRVLGLQDSGGNGTVLLPVICEIGAIAALLAMLVVWRITGYQEAQAVRIREAIAAPP</sequence>
<keyword evidence="2" id="KW-0472">Membrane</keyword>
<organism evidence="4 5">
    <name type="scientific">Actinomadura bangladeshensis</name>
    <dbReference type="NCBI Taxonomy" id="453573"/>
    <lineage>
        <taxon>Bacteria</taxon>
        <taxon>Bacillati</taxon>
        <taxon>Actinomycetota</taxon>
        <taxon>Actinomycetes</taxon>
        <taxon>Streptosporangiales</taxon>
        <taxon>Thermomonosporaceae</taxon>
        <taxon>Actinomadura</taxon>
    </lineage>
</organism>
<keyword evidence="5" id="KW-1185">Reference proteome</keyword>